<name>A0A8S4GBE5_PLUXY</name>
<reference evidence="1" key="1">
    <citation type="submission" date="2020-11" db="EMBL/GenBank/DDBJ databases">
        <authorList>
            <person name="Whiteford S."/>
        </authorList>
    </citation>
    <scope>NUCLEOTIDE SEQUENCE</scope>
</reference>
<comment type="caution">
    <text evidence="1">The sequence shown here is derived from an EMBL/GenBank/DDBJ whole genome shotgun (WGS) entry which is preliminary data.</text>
</comment>
<protein>
    <submittedName>
        <fullName evidence="1">(diamondback moth) hypothetical protein</fullName>
    </submittedName>
</protein>
<dbReference type="Proteomes" id="UP000653454">
    <property type="component" value="Unassembled WGS sequence"/>
</dbReference>
<organism evidence="1 2">
    <name type="scientific">Plutella xylostella</name>
    <name type="common">Diamondback moth</name>
    <name type="synonym">Plutella maculipennis</name>
    <dbReference type="NCBI Taxonomy" id="51655"/>
    <lineage>
        <taxon>Eukaryota</taxon>
        <taxon>Metazoa</taxon>
        <taxon>Ecdysozoa</taxon>
        <taxon>Arthropoda</taxon>
        <taxon>Hexapoda</taxon>
        <taxon>Insecta</taxon>
        <taxon>Pterygota</taxon>
        <taxon>Neoptera</taxon>
        <taxon>Endopterygota</taxon>
        <taxon>Lepidoptera</taxon>
        <taxon>Glossata</taxon>
        <taxon>Ditrysia</taxon>
        <taxon>Yponomeutoidea</taxon>
        <taxon>Plutellidae</taxon>
        <taxon>Plutella</taxon>
    </lineage>
</organism>
<gene>
    <name evidence="1" type="ORF">PLXY2_LOCUS14474</name>
</gene>
<sequence>MSKAERIYLGYQSVRIFYFHNITLKYFT</sequence>
<evidence type="ECO:0000313" key="2">
    <source>
        <dbReference type="Proteomes" id="UP000653454"/>
    </source>
</evidence>
<dbReference type="EMBL" id="CAJHNJ030000129">
    <property type="protein sequence ID" value="CAG9136222.1"/>
    <property type="molecule type" value="Genomic_DNA"/>
</dbReference>
<dbReference type="AlphaFoldDB" id="A0A8S4GBE5"/>
<evidence type="ECO:0000313" key="1">
    <source>
        <dbReference type="EMBL" id="CAG9136222.1"/>
    </source>
</evidence>
<accession>A0A8S4GBE5</accession>
<keyword evidence="2" id="KW-1185">Reference proteome</keyword>
<proteinExistence type="predicted"/>